<reference evidence="7" key="1">
    <citation type="submission" date="2022-01" db="EMBL/GenBank/DDBJ databases">
        <authorList>
            <person name="Jo J.-H."/>
            <person name="Im W.-T."/>
        </authorList>
    </citation>
    <scope>NUCLEOTIDE SEQUENCE</scope>
    <source>
        <strain evidence="7">NA20</strain>
    </source>
</reference>
<dbReference type="Pfam" id="PF14905">
    <property type="entry name" value="OMP_b-brl_3"/>
    <property type="match status" value="1"/>
</dbReference>
<name>A0ABS9KX93_9BACT</name>
<dbReference type="PANTHER" id="PTHR40980:SF4">
    <property type="entry name" value="TONB-DEPENDENT RECEPTOR-LIKE BETA-BARREL DOMAIN-CONTAINING PROTEIN"/>
    <property type="match status" value="1"/>
</dbReference>
<keyword evidence="5" id="KW-0732">Signal</keyword>
<proteinExistence type="predicted"/>
<evidence type="ECO:0000256" key="2">
    <source>
        <dbReference type="ARBA" id="ARBA00023136"/>
    </source>
</evidence>
<dbReference type="InterPro" id="IPR008969">
    <property type="entry name" value="CarboxyPept-like_regulatory"/>
</dbReference>
<dbReference type="InterPro" id="IPR041700">
    <property type="entry name" value="OMP_b-brl_3"/>
</dbReference>
<dbReference type="InterPro" id="IPR013783">
    <property type="entry name" value="Ig-like_fold"/>
</dbReference>
<dbReference type="InterPro" id="IPR037066">
    <property type="entry name" value="Plug_dom_sf"/>
</dbReference>
<feature type="compositionally biased region" description="Basic and acidic residues" evidence="4">
    <location>
        <begin position="799"/>
        <end position="808"/>
    </location>
</feature>
<organism evidence="7 8">
    <name type="scientific">Terrimonas ginsenosidimutans</name>
    <dbReference type="NCBI Taxonomy" id="2908004"/>
    <lineage>
        <taxon>Bacteria</taxon>
        <taxon>Pseudomonadati</taxon>
        <taxon>Bacteroidota</taxon>
        <taxon>Chitinophagia</taxon>
        <taxon>Chitinophagales</taxon>
        <taxon>Chitinophagaceae</taxon>
        <taxon>Terrimonas</taxon>
    </lineage>
</organism>
<accession>A0ABS9KX93</accession>
<dbReference type="Pfam" id="PF13620">
    <property type="entry name" value="CarboxypepD_reg"/>
    <property type="match status" value="1"/>
</dbReference>
<evidence type="ECO:0000313" key="8">
    <source>
        <dbReference type="Proteomes" id="UP001165367"/>
    </source>
</evidence>
<feature type="chain" id="PRO_5046860064" evidence="5">
    <location>
        <begin position="20"/>
        <end position="808"/>
    </location>
</feature>
<keyword evidence="3" id="KW-0998">Cell outer membrane</keyword>
<comment type="caution">
    <text evidence="7">The sequence shown here is derived from an EMBL/GenBank/DDBJ whole genome shotgun (WGS) entry which is preliminary data.</text>
</comment>
<dbReference type="Proteomes" id="UP001165367">
    <property type="component" value="Unassembled WGS sequence"/>
</dbReference>
<evidence type="ECO:0000256" key="3">
    <source>
        <dbReference type="ARBA" id="ARBA00023237"/>
    </source>
</evidence>
<feature type="region of interest" description="Disordered" evidence="4">
    <location>
        <begin position="787"/>
        <end position="808"/>
    </location>
</feature>
<dbReference type="Gene3D" id="2.40.170.20">
    <property type="entry name" value="TonB-dependent receptor, beta-barrel domain"/>
    <property type="match status" value="1"/>
</dbReference>
<evidence type="ECO:0000256" key="4">
    <source>
        <dbReference type="SAM" id="MobiDB-lite"/>
    </source>
</evidence>
<dbReference type="EMBL" id="JAKLTR010000016">
    <property type="protein sequence ID" value="MCG2616930.1"/>
    <property type="molecule type" value="Genomic_DNA"/>
</dbReference>
<evidence type="ECO:0000313" key="7">
    <source>
        <dbReference type="EMBL" id="MCG2616930.1"/>
    </source>
</evidence>
<evidence type="ECO:0000256" key="5">
    <source>
        <dbReference type="SAM" id="SignalP"/>
    </source>
</evidence>
<sequence>MKKLYTLILLVFVVMLANAQDSLIVKGIIRDNNDKALTAVTVSLIKATDSSLVKLALTTPDGRYEFRGVKAGSYHILASFVGFGQLYSPVFHLSDNTELAALKMEPQARSLAGVTVQAKRPMVEAKLDKMVVNVDASPSNASNNVLELLEKSPGISVDRDGNISLKGKQGVTVLLDGKQTYLSGQELADLLKSMSASQLDQIEIMTQPSAKYDAAGNSGIINLRTKKTKAMGFNGSISVAYIQGNYPKSPNSFNFNLRKGKVNFFSSGGYTFWQSDSKQYLNRKFSNATIASEFDQNGWQKNTSKSYNLRLGVDYSVSAKTTIGFMVNGMTNRVKGSNRSEGDFYSNGVNIPDSNIYATNNRKNTFKNFTGNINFRHQLNKNGREITADLDYVKYSSELDQFTNNQMIYPSDPVSQYLLRAILPTEIDIYTVKADYTHPLSKEAKFEAGVKTSLVKTDNNAPYETWDAAQNKWVDDVRKDHFAYDEQISAVYLNFNKQVKKWGFQTGLRGEHTHSTGKQVLAGKSISRNYFQVFPTAYISYSLNDKNQFGLNYGRRITRPNYQDMNPFQKFLDLYTFNQGNPYLTPQFTHNIELSHIFAGKLNTSINYTSTTDIINDIIKQNDETKVIYQTKENVASSRNVGITVNYNAPLLKWWTISLFANGYNNMYKGLVNNVMLKKEIFGYFFNMNNQFKFAKTWGAEVSGFYQSRFLYTSMFIIEPMGVISFGASKQILKNKGTLKLSINDAFLLQRSNVDIRHGNINMRVENSWDNRRVGLTFTYRFSKGQAVQQRKQSGSSQDEQRRIGGGN</sequence>
<dbReference type="InterPro" id="IPR036942">
    <property type="entry name" value="Beta-barrel_TonB_sf"/>
</dbReference>
<evidence type="ECO:0000259" key="6">
    <source>
        <dbReference type="Pfam" id="PF14905"/>
    </source>
</evidence>
<feature type="signal peptide" evidence="5">
    <location>
        <begin position="1"/>
        <end position="19"/>
    </location>
</feature>
<comment type="subcellular location">
    <subcellularLocation>
        <location evidence="1">Cell outer membrane</location>
    </subcellularLocation>
</comment>
<dbReference type="Gene3D" id="2.60.40.10">
    <property type="entry name" value="Immunoglobulins"/>
    <property type="match status" value="1"/>
</dbReference>
<feature type="domain" description="Outer membrane protein beta-barrel" evidence="6">
    <location>
        <begin position="377"/>
        <end position="780"/>
    </location>
</feature>
<keyword evidence="8" id="KW-1185">Reference proteome</keyword>
<dbReference type="RefSeq" id="WP_237875467.1">
    <property type="nucleotide sequence ID" value="NZ_JAKLTR010000016.1"/>
</dbReference>
<feature type="compositionally biased region" description="Polar residues" evidence="4">
    <location>
        <begin position="787"/>
        <end position="798"/>
    </location>
</feature>
<dbReference type="Gene3D" id="2.170.130.10">
    <property type="entry name" value="TonB-dependent receptor, plug domain"/>
    <property type="match status" value="1"/>
</dbReference>
<gene>
    <name evidence="7" type="ORF">LZZ85_21715</name>
</gene>
<keyword evidence="2" id="KW-0472">Membrane</keyword>
<protein>
    <submittedName>
        <fullName evidence="7">TonB-dependent receptor</fullName>
    </submittedName>
</protein>
<dbReference type="PANTHER" id="PTHR40980">
    <property type="entry name" value="PLUG DOMAIN-CONTAINING PROTEIN"/>
    <property type="match status" value="1"/>
</dbReference>
<dbReference type="SUPFAM" id="SSF56935">
    <property type="entry name" value="Porins"/>
    <property type="match status" value="1"/>
</dbReference>
<dbReference type="SUPFAM" id="SSF49464">
    <property type="entry name" value="Carboxypeptidase regulatory domain-like"/>
    <property type="match status" value="1"/>
</dbReference>
<evidence type="ECO:0000256" key="1">
    <source>
        <dbReference type="ARBA" id="ARBA00004442"/>
    </source>
</evidence>
<keyword evidence="7" id="KW-0675">Receptor</keyword>